<feature type="region of interest" description="Disordered" evidence="1">
    <location>
        <begin position="57"/>
        <end position="114"/>
    </location>
</feature>
<protein>
    <recommendedName>
        <fullName evidence="2">DUF8129 domain-containing protein</fullName>
    </recommendedName>
</protein>
<feature type="compositionally biased region" description="Basic and acidic residues" evidence="1">
    <location>
        <begin position="101"/>
        <end position="114"/>
    </location>
</feature>
<keyword evidence="4" id="KW-1185">Reference proteome</keyword>
<dbReference type="RefSeq" id="WP_177191376.1">
    <property type="nucleotide sequence ID" value="NZ_BNAN01000001.1"/>
</dbReference>
<evidence type="ECO:0000256" key="1">
    <source>
        <dbReference type="SAM" id="MobiDB-lite"/>
    </source>
</evidence>
<evidence type="ECO:0000313" key="4">
    <source>
        <dbReference type="Proteomes" id="UP000198520"/>
    </source>
</evidence>
<name>A0A1I2HZ24_9MICO</name>
<dbReference type="EMBL" id="FONZ01000005">
    <property type="protein sequence ID" value="SFF33896.1"/>
    <property type="molecule type" value="Genomic_DNA"/>
</dbReference>
<dbReference type="Pfam" id="PF26450">
    <property type="entry name" value="DUF8129"/>
    <property type="match status" value="1"/>
</dbReference>
<sequence>MTDRDQLPIPDYDHLAVGTLAHQIRSLDASGLQALLDYEKAHGNRLPVVQVLERRFGELQDGDEPSGGDPTTSGTQGRSSSQRGSAVTPGGPAPRSAQAAGDRHAFTNPAQKDR</sequence>
<proteinExistence type="predicted"/>
<gene>
    <name evidence="3" type="ORF">SAMN04488035_2568</name>
</gene>
<accession>A0A1I2HZ24</accession>
<feature type="compositionally biased region" description="Low complexity" evidence="1">
    <location>
        <begin position="71"/>
        <end position="85"/>
    </location>
</feature>
<dbReference type="AlphaFoldDB" id="A0A1I2HZ24"/>
<feature type="domain" description="DUF8129" evidence="2">
    <location>
        <begin position="6"/>
        <end position="60"/>
    </location>
</feature>
<evidence type="ECO:0000313" key="3">
    <source>
        <dbReference type="EMBL" id="SFF33896.1"/>
    </source>
</evidence>
<dbReference type="InterPro" id="IPR058442">
    <property type="entry name" value="DUF8129"/>
</dbReference>
<organism evidence="3 4">
    <name type="scientific">Flavimobilis marinus</name>
    <dbReference type="NCBI Taxonomy" id="285351"/>
    <lineage>
        <taxon>Bacteria</taxon>
        <taxon>Bacillati</taxon>
        <taxon>Actinomycetota</taxon>
        <taxon>Actinomycetes</taxon>
        <taxon>Micrococcales</taxon>
        <taxon>Jonesiaceae</taxon>
        <taxon>Flavimobilis</taxon>
    </lineage>
</organism>
<reference evidence="4" key="1">
    <citation type="submission" date="2016-10" db="EMBL/GenBank/DDBJ databases">
        <authorList>
            <person name="Varghese N."/>
            <person name="Submissions S."/>
        </authorList>
    </citation>
    <scope>NUCLEOTIDE SEQUENCE [LARGE SCALE GENOMIC DNA]</scope>
    <source>
        <strain evidence="4">DSM 19083</strain>
    </source>
</reference>
<evidence type="ECO:0000259" key="2">
    <source>
        <dbReference type="Pfam" id="PF26450"/>
    </source>
</evidence>
<dbReference type="Proteomes" id="UP000198520">
    <property type="component" value="Unassembled WGS sequence"/>
</dbReference>